<comment type="caution">
    <text evidence="2">The sequence shown here is derived from an EMBL/GenBank/DDBJ whole genome shotgun (WGS) entry which is preliminary data.</text>
</comment>
<feature type="region of interest" description="Disordered" evidence="1">
    <location>
        <begin position="55"/>
        <end position="77"/>
    </location>
</feature>
<protein>
    <submittedName>
        <fullName evidence="2">Transcriptional regulatory protein</fullName>
    </submittedName>
</protein>
<evidence type="ECO:0000256" key="1">
    <source>
        <dbReference type="SAM" id="MobiDB-lite"/>
    </source>
</evidence>
<name>X6NLL1_RETFI</name>
<dbReference type="AlphaFoldDB" id="X6NLL1"/>
<feature type="non-terminal residue" evidence="2">
    <location>
        <position position="289"/>
    </location>
</feature>
<organism evidence="2 3">
    <name type="scientific">Reticulomyxa filosa</name>
    <dbReference type="NCBI Taxonomy" id="46433"/>
    <lineage>
        <taxon>Eukaryota</taxon>
        <taxon>Sar</taxon>
        <taxon>Rhizaria</taxon>
        <taxon>Retaria</taxon>
        <taxon>Foraminifera</taxon>
        <taxon>Monothalamids</taxon>
        <taxon>Reticulomyxidae</taxon>
        <taxon>Reticulomyxa</taxon>
    </lineage>
</organism>
<accession>X6NLL1</accession>
<evidence type="ECO:0000313" key="2">
    <source>
        <dbReference type="EMBL" id="ETO26272.1"/>
    </source>
</evidence>
<feature type="non-terminal residue" evidence="2">
    <location>
        <position position="1"/>
    </location>
</feature>
<sequence length="289" mass="34100">KKKKKNRLNKKPCIHPMRLEMAQSLMERLYKSLSFACNCVDYRWWCNKDRDPGDVKRDDNNNKNNADDDDDDIDNDNDDEVETIGPRLIYCWMQFIMVAWKDACLWSNSENLFLQLVPYEHVKTMLCTQQHFVAIANEHLPHFLNDKSHYDFFALAFTKTLGNGMTLSDEMWRLYVPNVVKKFHLIVLCLPHPNGTKEEDYNCHCVNIQSYSQMYLSFAVFVAVDNIISPVCKWNVKTKEWVEMVTWETRLADVPEQIISVCLKLNEREQANNLWKKKPPFGKSFFCIH</sequence>
<proteinExistence type="predicted"/>
<dbReference type="EMBL" id="ASPP01007980">
    <property type="protein sequence ID" value="ETO26272.1"/>
    <property type="molecule type" value="Genomic_DNA"/>
</dbReference>
<feature type="compositionally biased region" description="Acidic residues" evidence="1">
    <location>
        <begin position="67"/>
        <end position="77"/>
    </location>
</feature>
<evidence type="ECO:0000313" key="3">
    <source>
        <dbReference type="Proteomes" id="UP000023152"/>
    </source>
</evidence>
<dbReference type="Proteomes" id="UP000023152">
    <property type="component" value="Unassembled WGS sequence"/>
</dbReference>
<reference evidence="2 3" key="1">
    <citation type="journal article" date="2013" name="Curr. Biol.">
        <title>The Genome of the Foraminiferan Reticulomyxa filosa.</title>
        <authorList>
            <person name="Glockner G."/>
            <person name="Hulsmann N."/>
            <person name="Schleicher M."/>
            <person name="Noegel A.A."/>
            <person name="Eichinger L."/>
            <person name="Gallinger C."/>
            <person name="Pawlowski J."/>
            <person name="Sierra R."/>
            <person name="Euteneuer U."/>
            <person name="Pillet L."/>
            <person name="Moustafa A."/>
            <person name="Platzer M."/>
            <person name="Groth M."/>
            <person name="Szafranski K."/>
            <person name="Schliwa M."/>
        </authorList>
    </citation>
    <scope>NUCLEOTIDE SEQUENCE [LARGE SCALE GENOMIC DNA]</scope>
</reference>
<keyword evidence="3" id="KW-1185">Reference proteome</keyword>
<gene>
    <name evidence="2" type="ORF">RFI_10865</name>
</gene>